<dbReference type="VEuPathDB" id="VectorBase:CQUJHB005263"/>
<dbReference type="STRING" id="7176.B0X1G3"/>
<accession>B0X1G3</accession>
<dbReference type="GO" id="GO:0005634">
    <property type="term" value="C:nucleus"/>
    <property type="evidence" value="ECO:0007669"/>
    <property type="project" value="TreeGrafter"/>
</dbReference>
<gene>
    <name evidence="4" type="primary">6046260</name>
    <name evidence="3" type="ORF">CpipJ_CPIJ013057</name>
</gene>
<reference evidence="3" key="1">
    <citation type="submission" date="2007-03" db="EMBL/GenBank/DDBJ databases">
        <title>Annotation of Culex pipiens quinquefasciatus.</title>
        <authorList>
            <consortium name="The Broad Institute Genome Sequencing Platform"/>
            <person name="Atkinson P.W."/>
            <person name="Hemingway J."/>
            <person name="Christensen B.M."/>
            <person name="Higgs S."/>
            <person name="Kodira C."/>
            <person name="Hannick L."/>
            <person name="Megy K."/>
            <person name="O'Leary S."/>
            <person name="Pearson M."/>
            <person name="Haas B.J."/>
            <person name="Mauceli E."/>
            <person name="Wortman J.R."/>
            <person name="Lee N.H."/>
            <person name="Guigo R."/>
            <person name="Stanke M."/>
            <person name="Alvarado L."/>
            <person name="Amedeo P."/>
            <person name="Antoine C.H."/>
            <person name="Arensburger P."/>
            <person name="Bidwell S.L."/>
            <person name="Crawford M."/>
            <person name="Camaro F."/>
            <person name="Devon K."/>
            <person name="Engels R."/>
            <person name="Hammond M."/>
            <person name="Howarth C."/>
            <person name="Koehrsen M."/>
            <person name="Lawson D."/>
            <person name="Montgomery P."/>
            <person name="Nene V."/>
            <person name="Nusbaum C."/>
            <person name="Puiu D."/>
            <person name="Romero-Severson J."/>
            <person name="Severson D.W."/>
            <person name="Shumway M."/>
            <person name="Sisk P."/>
            <person name="Stolte C."/>
            <person name="Zeng Q."/>
            <person name="Eisenstadt E."/>
            <person name="Fraser-Liggett C."/>
            <person name="Strausberg R."/>
            <person name="Galagan J."/>
            <person name="Birren B."/>
            <person name="Collins F.H."/>
        </authorList>
    </citation>
    <scope>NUCLEOTIDE SEQUENCE [LARGE SCALE GENOMIC DNA]</scope>
    <source>
        <strain evidence="3">JHB</strain>
    </source>
</reference>
<dbReference type="InterPro" id="IPR015174">
    <property type="entry name" value="MIF4G-like_typ-2"/>
</dbReference>
<dbReference type="Pfam" id="PF09090">
    <property type="entry name" value="MIF4G_like_2"/>
    <property type="match status" value="1"/>
</dbReference>
<dbReference type="PANTHER" id="PTHR12412">
    <property type="entry name" value="CAP BINDING PROTEIN"/>
    <property type="match status" value="1"/>
</dbReference>
<dbReference type="GO" id="GO:0005846">
    <property type="term" value="C:nuclear cap binding complex"/>
    <property type="evidence" value="ECO:0007669"/>
    <property type="project" value="InterPro"/>
</dbReference>
<dbReference type="EMBL" id="DS232259">
    <property type="protein sequence ID" value="EDS38614.1"/>
    <property type="molecule type" value="Genomic_DNA"/>
</dbReference>
<feature type="region of interest" description="Disordered" evidence="1">
    <location>
        <begin position="196"/>
        <end position="244"/>
    </location>
</feature>
<organism>
    <name type="scientific">Culex quinquefasciatus</name>
    <name type="common">Southern house mosquito</name>
    <name type="synonym">Culex pungens</name>
    <dbReference type="NCBI Taxonomy" id="7176"/>
    <lineage>
        <taxon>Eukaryota</taxon>
        <taxon>Metazoa</taxon>
        <taxon>Ecdysozoa</taxon>
        <taxon>Arthropoda</taxon>
        <taxon>Hexapoda</taxon>
        <taxon>Insecta</taxon>
        <taxon>Pterygota</taxon>
        <taxon>Neoptera</taxon>
        <taxon>Endopterygota</taxon>
        <taxon>Diptera</taxon>
        <taxon>Nematocera</taxon>
        <taxon>Culicoidea</taxon>
        <taxon>Culicidae</taxon>
        <taxon>Culicinae</taxon>
        <taxon>Culicini</taxon>
        <taxon>Culex</taxon>
        <taxon>Culex</taxon>
    </lineage>
</organism>
<evidence type="ECO:0000256" key="1">
    <source>
        <dbReference type="SAM" id="MobiDB-lite"/>
    </source>
</evidence>
<dbReference type="Proteomes" id="UP000002320">
    <property type="component" value="Unassembled WGS sequence"/>
</dbReference>
<feature type="domain" description="MIF4G-like type 2" evidence="2">
    <location>
        <begin position="25"/>
        <end position="311"/>
    </location>
</feature>
<dbReference type="HOGENOM" id="CLU_040813_0_0_1"/>
<name>B0X1G3_CULQU</name>
<dbReference type="SUPFAM" id="SSF48371">
    <property type="entry name" value="ARM repeat"/>
    <property type="match status" value="1"/>
</dbReference>
<dbReference type="GO" id="GO:0000339">
    <property type="term" value="F:RNA cap binding"/>
    <property type="evidence" value="ECO:0007669"/>
    <property type="project" value="InterPro"/>
</dbReference>
<evidence type="ECO:0000313" key="3">
    <source>
        <dbReference type="EMBL" id="EDS38614.1"/>
    </source>
</evidence>
<feature type="compositionally biased region" description="Basic and acidic residues" evidence="1">
    <location>
        <begin position="230"/>
        <end position="244"/>
    </location>
</feature>
<dbReference type="PANTHER" id="PTHR12412:SF2">
    <property type="entry name" value="NUCLEAR CAP-BINDING PROTEIN SUBUNIT 1"/>
    <property type="match status" value="1"/>
</dbReference>
<dbReference type="Gene3D" id="1.25.40.180">
    <property type="match status" value="1"/>
</dbReference>
<evidence type="ECO:0000313" key="4">
    <source>
        <dbReference type="EnsemblMetazoa" id="CPIJ013057-PA"/>
    </source>
</evidence>
<dbReference type="AlphaFoldDB" id="B0X1G3"/>
<feature type="compositionally biased region" description="Low complexity" evidence="1">
    <location>
        <begin position="204"/>
        <end position="216"/>
    </location>
</feature>
<dbReference type="InterPro" id="IPR016024">
    <property type="entry name" value="ARM-type_fold"/>
</dbReference>
<dbReference type="eggNOG" id="KOG1104">
    <property type="taxonomic scope" value="Eukaryota"/>
</dbReference>
<evidence type="ECO:0000313" key="5">
    <source>
        <dbReference type="Proteomes" id="UP000002320"/>
    </source>
</evidence>
<evidence type="ECO:0000259" key="2">
    <source>
        <dbReference type="Pfam" id="PF09090"/>
    </source>
</evidence>
<dbReference type="KEGG" id="cqu:CpipJ_CPIJ013057"/>
<proteinExistence type="predicted"/>
<dbReference type="OrthoDB" id="10252707at2759"/>
<reference evidence="4" key="2">
    <citation type="submission" date="2021-02" db="UniProtKB">
        <authorList>
            <consortium name="EnsemblMetazoa"/>
        </authorList>
    </citation>
    <scope>IDENTIFICATION</scope>
    <source>
        <strain evidence="4">JHB</strain>
    </source>
</reference>
<dbReference type="GO" id="GO:0000184">
    <property type="term" value="P:nuclear-transcribed mRNA catabolic process, nonsense-mediated decay"/>
    <property type="evidence" value="ECO:0007669"/>
    <property type="project" value="TreeGrafter"/>
</dbReference>
<keyword evidence="5" id="KW-1185">Reference proteome</keyword>
<dbReference type="EnsemblMetazoa" id="CPIJ013057-RA">
    <property type="protein sequence ID" value="CPIJ013057-PA"/>
    <property type="gene ID" value="CPIJ013057"/>
</dbReference>
<dbReference type="InterPro" id="IPR027159">
    <property type="entry name" value="CBP80"/>
</dbReference>
<sequence length="341" mass="39038">MHSARASELHVIMRILYATTTARHASLPGTSAAHKLVVAIRQKCTPEDVLNELKDLPNPRETSENDMVESTFNPLKIDVFVQTLLNLGSKSFSHTFAAISKFHLVFKALAETEEAQICILHNVFELWTDHQQMLVVIVDKLLKTQIVECSAVATWVFSKEMVGEFTKMYLWEILHLTIKKMNQHVTKLSKELSDAKDRLDRNAESSSSESEAEAGAEGAGGPAPRRRKKTTGDDADKPTEEQVERMEEKLEAAYVDQKRLFLIIFQRFIMILSEHLVKCDTDGRDYDTDWYRWTVGRLQQVFMLHHEQVQKYSSTLESLLFTSDIDPHILDVFHQFTALRS</sequence>
<dbReference type="InParanoid" id="B0X1G3"/>
<dbReference type="VEuPathDB" id="VectorBase:CPIJ013057"/>
<dbReference type="OMA" id="NMFELWH"/>
<dbReference type="GO" id="GO:0006406">
    <property type="term" value="P:mRNA export from nucleus"/>
    <property type="evidence" value="ECO:0007669"/>
    <property type="project" value="InterPro"/>
</dbReference>
<protein>
    <recommendedName>
        <fullName evidence="2">MIF4G-like type 2 domain-containing protein</fullName>
    </recommendedName>
</protein>
<dbReference type="GO" id="GO:0003729">
    <property type="term" value="F:mRNA binding"/>
    <property type="evidence" value="ECO:0007669"/>
    <property type="project" value="TreeGrafter"/>
</dbReference>